<name>A0A240PL02_9DIPT</name>
<protein>
    <recommendedName>
        <fullName evidence="8">Short form D7 salivary protein</fullName>
    </recommendedName>
</protein>
<dbReference type="GO" id="GO:0005576">
    <property type="term" value="C:extracellular region"/>
    <property type="evidence" value="ECO:0007669"/>
    <property type="project" value="UniProtKB-SubCell"/>
</dbReference>
<dbReference type="AlphaFoldDB" id="A0A240PL02"/>
<dbReference type="SMART" id="SM00708">
    <property type="entry name" value="PhBP"/>
    <property type="match status" value="1"/>
</dbReference>
<dbReference type="EnsemblMetazoa" id="AEPI015306-RA">
    <property type="protein sequence ID" value="AEPI015306-PA"/>
    <property type="gene ID" value="AEPI015306"/>
</dbReference>
<evidence type="ECO:0000256" key="4">
    <source>
        <dbReference type="ARBA" id="ARBA00022729"/>
    </source>
</evidence>
<dbReference type="InterPro" id="IPR036728">
    <property type="entry name" value="PBP_GOBP_sf"/>
</dbReference>
<comment type="similarity">
    <text evidence="2">Belongs to the PBP/GOBP family.</text>
</comment>
<dbReference type="FunFam" id="1.10.238.20:FF:000008">
    <property type="entry name" value="D7-related 4 protein"/>
    <property type="match status" value="1"/>
</dbReference>
<organism evidence="6 7">
    <name type="scientific">Anopheles epiroticus</name>
    <dbReference type="NCBI Taxonomy" id="199890"/>
    <lineage>
        <taxon>Eukaryota</taxon>
        <taxon>Metazoa</taxon>
        <taxon>Ecdysozoa</taxon>
        <taxon>Arthropoda</taxon>
        <taxon>Hexapoda</taxon>
        <taxon>Insecta</taxon>
        <taxon>Pterygota</taxon>
        <taxon>Neoptera</taxon>
        <taxon>Endopterygota</taxon>
        <taxon>Diptera</taxon>
        <taxon>Nematocera</taxon>
        <taxon>Culicoidea</taxon>
        <taxon>Culicidae</taxon>
        <taxon>Anophelinae</taxon>
        <taxon>Anopheles</taxon>
    </lineage>
</organism>
<comment type="subcellular location">
    <subcellularLocation>
        <location evidence="1">Secreted</location>
    </subcellularLocation>
</comment>
<dbReference type="Gene3D" id="1.10.238.20">
    <property type="entry name" value="Pheromone/general odorant binding protein domain"/>
    <property type="match status" value="1"/>
</dbReference>
<evidence type="ECO:0000256" key="5">
    <source>
        <dbReference type="SAM" id="SignalP"/>
    </source>
</evidence>
<reference evidence="7" key="1">
    <citation type="submission" date="2013-03" db="EMBL/GenBank/DDBJ databases">
        <title>The Genome Sequence of Anopheles epiroticus epiroticus2.</title>
        <authorList>
            <consortium name="The Broad Institute Genomics Platform"/>
            <person name="Neafsey D.E."/>
            <person name="Howell P."/>
            <person name="Walker B."/>
            <person name="Young S.K."/>
            <person name="Zeng Q."/>
            <person name="Gargeya S."/>
            <person name="Fitzgerald M."/>
            <person name="Haas B."/>
            <person name="Abouelleil A."/>
            <person name="Allen A.W."/>
            <person name="Alvarado L."/>
            <person name="Arachchi H.M."/>
            <person name="Berlin A.M."/>
            <person name="Chapman S.B."/>
            <person name="Gainer-Dewar J."/>
            <person name="Goldberg J."/>
            <person name="Griggs A."/>
            <person name="Gujja S."/>
            <person name="Hansen M."/>
            <person name="Howarth C."/>
            <person name="Imamovic A."/>
            <person name="Ireland A."/>
            <person name="Larimer J."/>
            <person name="McCowan C."/>
            <person name="Murphy C."/>
            <person name="Pearson M."/>
            <person name="Poon T.W."/>
            <person name="Priest M."/>
            <person name="Roberts A."/>
            <person name="Saif S."/>
            <person name="Shea T."/>
            <person name="Sisk P."/>
            <person name="Sykes S."/>
            <person name="Wortman J."/>
            <person name="Nusbaum C."/>
            <person name="Birren B."/>
        </authorList>
    </citation>
    <scope>NUCLEOTIDE SEQUENCE [LARGE SCALE GENOMIC DNA]</scope>
    <source>
        <strain evidence="7">Epiroticus2</strain>
    </source>
</reference>
<evidence type="ECO:0008006" key="8">
    <source>
        <dbReference type="Google" id="ProtNLM"/>
    </source>
</evidence>
<dbReference type="VEuPathDB" id="VectorBase:AEPI015306"/>
<feature type="signal peptide" evidence="5">
    <location>
        <begin position="1"/>
        <end position="21"/>
    </location>
</feature>
<keyword evidence="7" id="KW-1185">Reference proteome</keyword>
<feature type="chain" id="PRO_5012805801" description="Short form D7 salivary protein" evidence="5">
    <location>
        <begin position="22"/>
        <end position="169"/>
    </location>
</feature>
<dbReference type="InterPro" id="IPR006170">
    <property type="entry name" value="PBP/GOBP"/>
</dbReference>
<keyword evidence="4 5" id="KW-0732">Signal</keyword>
<evidence type="ECO:0000256" key="2">
    <source>
        <dbReference type="ARBA" id="ARBA00008098"/>
    </source>
</evidence>
<dbReference type="Pfam" id="PF01395">
    <property type="entry name" value="PBP_GOBP"/>
    <property type="match status" value="1"/>
</dbReference>
<dbReference type="GO" id="GO:0005549">
    <property type="term" value="F:odorant binding"/>
    <property type="evidence" value="ECO:0007669"/>
    <property type="project" value="InterPro"/>
</dbReference>
<evidence type="ECO:0000256" key="1">
    <source>
        <dbReference type="ARBA" id="ARBA00004613"/>
    </source>
</evidence>
<evidence type="ECO:0000256" key="3">
    <source>
        <dbReference type="ARBA" id="ARBA00022525"/>
    </source>
</evidence>
<dbReference type="SUPFAM" id="SSF47565">
    <property type="entry name" value="Insect pheromone/odorant-binding proteins"/>
    <property type="match status" value="1"/>
</dbReference>
<accession>A0A240PL02</accession>
<reference evidence="6" key="2">
    <citation type="submission" date="2020-05" db="UniProtKB">
        <authorList>
            <consortium name="EnsemblMetazoa"/>
        </authorList>
    </citation>
    <scope>IDENTIFICATION</scope>
    <source>
        <strain evidence="6">Epiroticus2</strain>
    </source>
</reference>
<dbReference type="Proteomes" id="UP000075885">
    <property type="component" value="Unassembled WGS sequence"/>
</dbReference>
<keyword evidence="3" id="KW-0964">Secreted</keyword>
<evidence type="ECO:0000313" key="6">
    <source>
        <dbReference type="EnsemblMetazoa" id="AEPI015306-PA"/>
    </source>
</evidence>
<evidence type="ECO:0000313" key="7">
    <source>
        <dbReference type="Proteomes" id="UP000075885"/>
    </source>
</evidence>
<sequence>MLRKSLLNAILVWCLFTLGQARQEGTVEECEKNIPASLKGRICELRQYTPVQGKDMDAHMQCVLEVVGFVEDNGELAFQELLGVLKMVDPTMDHAGNLKKCDAEAKKVDSSSKANAFYTCFLGTSSVQAFKYAVDYAELVRAGKLDSGAPFDADCVSRLMKEIDDGICN</sequence>
<proteinExistence type="inferred from homology"/>